<keyword evidence="3" id="KW-0812">Transmembrane</keyword>
<accession>A0AAV6FH01</accession>
<keyword evidence="3" id="KW-0472">Membrane</keyword>
<dbReference type="Proteomes" id="UP000823561">
    <property type="component" value="Chromosome 24"/>
</dbReference>
<feature type="domain" description="B30.2/SPRY" evidence="4">
    <location>
        <begin position="83"/>
        <end position="307"/>
    </location>
</feature>
<keyword evidence="3" id="KW-1133">Transmembrane helix</keyword>
<dbReference type="Gene3D" id="2.60.120.920">
    <property type="match status" value="1"/>
</dbReference>
<proteinExistence type="predicted"/>
<evidence type="ECO:0000259" key="4">
    <source>
        <dbReference type="PROSITE" id="PS50188"/>
    </source>
</evidence>
<dbReference type="PROSITE" id="PS50188">
    <property type="entry name" value="B302_SPRY"/>
    <property type="match status" value="1"/>
</dbReference>
<feature type="transmembrane region" description="Helical" evidence="3">
    <location>
        <begin position="558"/>
        <end position="579"/>
    </location>
</feature>
<dbReference type="Pfam" id="PF13765">
    <property type="entry name" value="PRY"/>
    <property type="match status" value="1"/>
</dbReference>
<dbReference type="EMBL" id="JADWDJ010000024">
    <property type="protein sequence ID" value="KAG5260901.1"/>
    <property type="molecule type" value="Genomic_DNA"/>
</dbReference>
<dbReference type="InterPro" id="IPR006574">
    <property type="entry name" value="PRY"/>
</dbReference>
<dbReference type="InterPro" id="IPR050143">
    <property type="entry name" value="TRIM/RBCC"/>
</dbReference>
<evidence type="ECO:0000313" key="6">
    <source>
        <dbReference type="Proteomes" id="UP000823561"/>
    </source>
</evidence>
<feature type="region of interest" description="Disordered" evidence="2">
    <location>
        <begin position="1"/>
        <end position="22"/>
    </location>
</feature>
<dbReference type="InterPro" id="IPR001870">
    <property type="entry name" value="B30.2/SPRY"/>
</dbReference>
<evidence type="ECO:0000256" key="1">
    <source>
        <dbReference type="SAM" id="Coils"/>
    </source>
</evidence>
<evidence type="ECO:0000256" key="3">
    <source>
        <dbReference type="SAM" id="Phobius"/>
    </source>
</evidence>
<dbReference type="Gene3D" id="1.20.5.400">
    <property type="match status" value="1"/>
</dbReference>
<dbReference type="AlphaFoldDB" id="A0AAV6FH01"/>
<dbReference type="PRINTS" id="PR01407">
    <property type="entry name" value="BUTYPHLNCDUF"/>
</dbReference>
<dbReference type="InterPro" id="IPR028168">
    <property type="entry name" value="KASH5_CC"/>
</dbReference>
<sequence length="604" mass="66815">MESNEEGTRTHTVNRPSSRTKDSNRKAGLLMLCFLGLLGALLLLFVKTFVEKEKLRISCKNLPEENDQLKAMYSTVVEERDELQTRVSKLESMLDIKCYAVDVTLDPDTAYQGLILSADGKQMRYEDILQDLPNNTKRFDSVSCAMGKEGFSSGRFYFEVDVTGTTNSDLGVASHSVDRKGEILDLIICTNWTFLSGSDLSPDFMQKRITGPHGAKSTVIFKSESSSDIHGQGEANSHGNQGTTTYAEDKNDVGCSTDVDAHVKGCFVDLWRQKDHLIKKNADLKQALNTCEDANSELDNENCALKKQIKSMEHLVKGLGQVRVEMDSIRAALAEKEMISCGLQVWISKLQKENEALKDHLETSTNEKSDNLLAKEMDKSHTKNLTVHVQALQQQLELTRMKIAEKDEIMLNKDFVIDQTKASIDEMIGVGQDLKKKANDLKRQLELALEHGEVSGEDSSMTSDGHPTGATRNHLSVAQEFSLLSGFQESFDKEVKATETVSLQKETTDLTEDAVKELKEEGEVIIHKGAARDLTEVSESGNSTPWLNQVWTSCKRGALLGVSFGLGAVLPFCLLGVAMTSCSNFMSTDAHQAILQHGAFLPPF</sequence>
<gene>
    <name evidence="5" type="ORF">AALO_G00297790</name>
</gene>
<feature type="coiled-coil region" evidence="1">
    <location>
        <begin position="274"/>
        <end position="304"/>
    </location>
</feature>
<dbReference type="InterPro" id="IPR003879">
    <property type="entry name" value="Butyrophylin_SPRY"/>
</dbReference>
<keyword evidence="1" id="KW-0175">Coiled coil</keyword>
<feature type="transmembrane region" description="Helical" evidence="3">
    <location>
        <begin position="27"/>
        <end position="46"/>
    </location>
</feature>
<comment type="caution">
    <text evidence="5">The sequence shown here is derived from an EMBL/GenBank/DDBJ whole genome shotgun (WGS) entry which is preliminary data.</text>
</comment>
<dbReference type="InterPro" id="IPR043136">
    <property type="entry name" value="B30.2/SPRY_sf"/>
</dbReference>
<evidence type="ECO:0000256" key="2">
    <source>
        <dbReference type="SAM" id="MobiDB-lite"/>
    </source>
</evidence>
<dbReference type="Pfam" id="PF14662">
    <property type="entry name" value="KASH_CCD"/>
    <property type="match status" value="1"/>
</dbReference>
<dbReference type="SMART" id="SM00589">
    <property type="entry name" value="PRY"/>
    <property type="match status" value="1"/>
</dbReference>
<dbReference type="InterPro" id="IPR013320">
    <property type="entry name" value="ConA-like_dom_sf"/>
</dbReference>
<dbReference type="PANTHER" id="PTHR24103">
    <property type="entry name" value="E3 UBIQUITIN-PROTEIN LIGASE TRIM"/>
    <property type="match status" value="1"/>
</dbReference>
<reference evidence="5" key="1">
    <citation type="submission" date="2020-10" db="EMBL/GenBank/DDBJ databases">
        <title>Chromosome-scale genome assembly of the Allis shad, Alosa alosa.</title>
        <authorList>
            <person name="Margot Z."/>
            <person name="Christophe K."/>
            <person name="Cabau C."/>
            <person name="Louis A."/>
            <person name="Berthelot C."/>
            <person name="Parey E."/>
            <person name="Roest Crollius H."/>
            <person name="Montfort J."/>
            <person name="Robinson-Rechavi M."/>
            <person name="Bucao C."/>
            <person name="Bouchez O."/>
            <person name="Gislard M."/>
            <person name="Lluch J."/>
            <person name="Milhes M."/>
            <person name="Lampietro C."/>
            <person name="Lopez Roques C."/>
            <person name="Donnadieu C."/>
            <person name="Braasch I."/>
            <person name="Desvignes T."/>
            <person name="Postlethwait J."/>
            <person name="Bobe J."/>
            <person name="Guiguen Y."/>
        </authorList>
    </citation>
    <scope>NUCLEOTIDE SEQUENCE</scope>
    <source>
        <strain evidence="5">M-15738</strain>
        <tissue evidence="5">Blood</tissue>
    </source>
</reference>
<keyword evidence="6" id="KW-1185">Reference proteome</keyword>
<organism evidence="5 6">
    <name type="scientific">Alosa alosa</name>
    <name type="common">allis shad</name>
    <dbReference type="NCBI Taxonomy" id="278164"/>
    <lineage>
        <taxon>Eukaryota</taxon>
        <taxon>Metazoa</taxon>
        <taxon>Chordata</taxon>
        <taxon>Craniata</taxon>
        <taxon>Vertebrata</taxon>
        <taxon>Euteleostomi</taxon>
        <taxon>Actinopterygii</taxon>
        <taxon>Neopterygii</taxon>
        <taxon>Teleostei</taxon>
        <taxon>Clupei</taxon>
        <taxon>Clupeiformes</taxon>
        <taxon>Clupeoidei</taxon>
        <taxon>Clupeidae</taxon>
        <taxon>Alosa</taxon>
    </lineage>
</organism>
<name>A0AAV6FH01_9TELE</name>
<dbReference type="SUPFAM" id="SSF49899">
    <property type="entry name" value="Concanavalin A-like lectins/glucanases"/>
    <property type="match status" value="1"/>
</dbReference>
<evidence type="ECO:0000313" key="5">
    <source>
        <dbReference type="EMBL" id="KAG5260901.1"/>
    </source>
</evidence>
<protein>
    <recommendedName>
        <fullName evidence="4">B30.2/SPRY domain-containing protein</fullName>
    </recommendedName>
</protein>